<dbReference type="PROSITE" id="PS51198">
    <property type="entry name" value="UVRD_HELICASE_ATP_BIND"/>
    <property type="match status" value="1"/>
</dbReference>
<evidence type="ECO:0000256" key="14">
    <source>
        <dbReference type="ARBA" id="ARBA00048988"/>
    </source>
</evidence>
<dbReference type="Proteomes" id="UP001240447">
    <property type="component" value="Unassembled WGS sequence"/>
</dbReference>
<evidence type="ECO:0000256" key="8">
    <source>
        <dbReference type="ARBA" id="ARBA00022840"/>
    </source>
</evidence>
<keyword evidence="10" id="KW-0234">DNA repair</keyword>
<evidence type="ECO:0000256" key="1">
    <source>
        <dbReference type="ARBA" id="ARBA00009922"/>
    </source>
</evidence>
<dbReference type="CDD" id="cd17932">
    <property type="entry name" value="DEXQc_UvrD"/>
    <property type="match status" value="1"/>
</dbReference>
<keyword evidence="11" id="KW-0413">Isomerase</keyword>
<evidence type="ECO:0000256" key="15">
    <source>
        <dbReference type="PROSITE-ProRule" id="PRU00560"/>
    </source>
</evidence>
<dbReference type="GO" id="GO:0004527">
    <property type="term" value="F:exonuclease activity"/>
    <property type="evidence" value="ECO:0007669"/>
    <property type="project" value="UniProtKB-KW"/>
</dbReference>
<comment type="caution">
    <text evidence="18">The sequence shown here is derived from an EMBL/GenBank/DDBJ whole genome shotgun (WGS) entry which is preliminary data.</text>
</comment>
<dbReference type="GO" id="GO:0004386">
    <property type="term" value="F:helicase activity"/>
    <property type="evidence" value="ECO:0007669"/>
    <property type="project" value="UniProtKB-KW"/>
</dbReference>
<feature type="domain" description="UvrD-like helicase ATP-binding" evidence="16">
    <location>
        <begin position="17"/>
        <end position="316"/>
    </location>
</feature>
<organism evidence="18 19">
    <name type="scientific">Nocardioides massiliensis</name>
    <dbReference type="NCBI Taxonomy" id="1325935"/>
    <lineage>
        <taxon>Bacteria</taxon>
        <taxon>Bacillati</taxon>
        <taxon>Actinomycetota</taxon>
        <taxon>Actinomycetes</taxon>
        <taxon>Propionibacteriales</taxon>
        <taxon>Nocardioidaceae</taxon>
        <taxon>Nocardioides</taxon>
    </lineage>
</organism>
<evidence type="ECO:0000256" key="10">
    <source>
        <dbReference type="ARBA" id="ARBA00023204"/>
    </source>
</evidence>
<evidence type="ECO:0000256" key="9">
    <source>
        <dbReference type="ARBA" id="ARBA00023125"/>
    </source>
</evidence>
<evidence type="ECO:0000256" key="5">
    <source>
        <dbReference type="ARBA" id="ARBA00022801"/>
    </source>
</evidence>
<evidence type="ECO:0000256" key="11">
    <source>
        <dbReference type="ARBA" id="ARBA00023235"/>
    </source>
</evidence>
<dbReference type="Pfam" id="PF12705">
    <property type="entry name" value="PDDEXK_1"/>
    <property type="match status" value="1"/>
</dbReference>
<evidence type="ECO:0000256" key="12">
    <source>
        <dbReference type="ARBA" id="ARBA00034617"/>
    </source>
</evidence>
<dbReference type="Gene3D" id="3.90.320.10">
    <property type="match status" value="1"/>
</dbReference>
<dbReference type="InterPro" id="IPR014017">
    <property type="entry name" value="DNA_helicase_UvrD-like_C"/>
</dbReference>
<dbReference type="PROSITE" id="PS51217">
    <property type="entry name" value="UVRD_HELICASE_CTER"/>
    <property type="match status" value="1"/>
</dbReference>
<dbReference type="SUPFAM" id="SSF52540">
    <property type="entry name" value="P-loop containing nucleoside triphosphate hydrolases"/>
    <property type="match status" value="1"/>
</dbReference>
<comment type="catalytic activity">
    <reaction evidence="12">
        <text>Couples ATP hydrolysis with the unwinding of duplex DNA by translocating in the 3'-5' direction.</text>
        <dbReference type="EC" id="5.6.2.4"/>
    </reaction>
</comment>
<keyword evidence="9" id="KW-0238">DNA-binding</keyword>
<sequence>MSRHRLVVPPVTPGVAPVLDADQQAVVAHPGGPLLVLAGPGTGKTTTLVEAVVDRIQTRGADPASVLVLTFSRKAAQELRDRITARLGRTLSTPLAATFHSFAYSLVRQATPPELYAAPPRLLTAPEQDVVVRELLAGTAEAVRWPEELKEARGTRGFAREVAAVLARAQEKGLGVEGLRALGEAEGRPELVAAAHFLAQYDEILEAQNLLDYPGIIAQAVALAEDPVTGLREELRARYRYVFVDEYQDTDPAQVGLLRALAGDGRDLVAVGDPDQSIYAFRGADVRGILEFPDSFRTITGAPAPVVALRHTRRFGPRLAVASRRIAAGIGTRGAIDPGTFDAFRNPVAQPGAYGEGRVTVATFDTVRAETEHIADLLRRAHLEDGIPWGEMAVLARSGRATLPGLRRALAAASVPVEIAADDTPLVHDPAVLPLLDALRVVVHGHLDDAEHRDYVDAERARGVLLSPLVGLDATDLRVLARALRARDLVQAADDGRAPHSSDQLVRVAVVDPAFLDGLEGPVIERVRSFGVLVERARALLATGTAEQVLWELWDGTRWPARLRAGVDAGGAAARNAHRDLDALCAFFETAARGEEQGGHTSAETFLATLAAQEFPADTLAERGVRGDAVRLLTAHRSKGLEWRLVVLAHVQEEGWPDLRRRATLLGADRLSRDGLLPPVGVRTLLAEERRLFYVGCTRARQRLVVTAVKSPDDDGEQPSRFLTELGVEIEHVVGRPRRPLSLDGIVAELRRRVADPETSPGLRAAAADRLAQLTTTEVGGRPLAPAAHPGRWWGTRARTRADVPVRPAEQPVALSASALDALLTCPARWFLEREAGGASLSSQAQGFGNLVHALADQVARNEITTADGSPLRSADDLMPHVDAVWSRIPFRTPWSGAREREEVRAALQRFLDWHHRMGGERTLLATERSLSATVDLPGGGTVTLRGFADRIELDAEGRVVVVDLKTSKNPPTQAEVDEHPQLGLYQLAVEHGAVDDLHPDARVGVAELVQLRKETRGQVKVQGLPPQQPDDDGTRAVERQLVQAVERVRSEEFPARPSKACDHCAFIRMCPATGAGTVLS</sequence>
<keyword evidence="3 15" id="KW-0547">Nucleotide-binding</keyword>
<dbReference type="Gene3D" id="3.40.50.300">
    <property type="entry name" value="P-loop containing nucleotide triphosphate hydrolases"/>
    <property type="match status" value="2"/>
</dbReference>
<evidence type="ECO:0000256" key="3">
    <source>
        <dbReference type="ARBA" id="ARBA00022741"/>
    </source>
</evidence>
<dbReference type="RefSeq" id="WP_306825424.1">
    <property type="nucleotide sequence ID" value="NZ_JAUSQM010000001.1"/>
</dbReference>
<dbReference type="InterPro" id="IPR000212">
    <property type="entry name" value="DNA_helicase_UvrD/REP"/>
</dbReference>
<keyword evidence="8 15" id="KW-0067">ATP-binding</keyword>
<evidence type="ECO:0000256" key="13">
    <source>
        <dbReference type="ARBA" id="ARBA00034808"/>
    </source>
</evidence>
<dbReference type="EMBL" id="JAUSQM010000001">
    <property type="protein sequence ID" value="MDP9824123.1"/>
    <property type="molecule type" value="Genomic_DNA"/>
</dbReference>
<accession>A0ABT9NUK9</accession>
<keyword evidence="7 18" id="KW-0269">Exonuclease</keyword>
<dbReference type="InterPro" id="IPR027417">
    <property type="entry name" value="P-loop_NTPase"/>
</dbReference>
<dbReference type="Pfam" id="PF13361">
    <property type="entry name" value="UvrD_C"/>
    <property type="match status" value="1"/>
</dbReference>
<dbReference type="InterPro" id="IPR014016">
    <property type="entry name" value="UvrD-like_ATP-bd"/>
</dbReference>
<evidence type="ECO:0000256" key="6">
    <source>
        <dbReference type="ARBA" id="ARBA00022806"/>
    </source>
</evidence>
<keyword evidence="19" id="KW-1185">Reference proteome</keyword>
<evidence type="ECO:0000256" key="4">
    <source>
        <dbReference type="ARBA" id="ARBA00022763"/>
    </source>
</evidence>
<dbReference type="Gene3D" id="1.10.486.10">
    <property type="entry name" value="PCRA, domain 4"/>
    <property type="match status" value="1"/>
</dbReference>
<keyword evidence="4" id="KW-0227">DNA damage</keyword>
<dbReference type="Gene3D" id="1.10.10.160">
    <property type="match status" value="1"/>
</dbReference>
<dbReference type="PANTHER" id="PTHR11070">
    <property type="entry name" value="UVRD / RECB / PCRA DNA HELICASE FAMILY MEMBER"/>
    <property type="match status" value="1"/>
</dbReference>
<evidence type="ECO:0000313" key="18">
    <source>
        <dbReference type="EMBL" id="MDP9824123.1"/>
    </source>
</evidence>
<keyword evidence="6 15" id="KW-0347">Helicase</keyword>
<name>A0ABT9NUK9_9ACTN</name>
<keyword evidence="5 15" id="KW-0378">Hydrolase</keyword>
<evidence type="ECO:0000259" key="17">
    <source>
        <dbReference type="PROSITE" id="PS51217"/>
    </source>
</evidence>
<dbReference type="InterPro" id="IPR013986">
    <property type="entry name" value="DExx_box_DNA_helicase_dom_sf"/>
</dbReference>
<reference evidence="18 19" key="1">
    <citation type="submission" date="2023-07" db="EMBL/GenBank/DDBJ databases">
        <title>Sequencing the genomes of 1000 actinobacteria strains.</title>
        <authorList>
            <person name="Klenk H.-P."/>
        </authorList>
    </citation>
    <scope>NUCLEOTIDE SEQUENCE [LARGE SCALE GENOMIC DNA]</scope>
    <source>
        <strain evidence="18 19">GD13</strain>
    </source>
</reference>
<dbReference type="Pfam" id="PF00580">
    <property type="entry name" value="UvrD-helicase"/>
    <property type="match status" value="1"/>
</dbReference>
<keyword evidence="2" id="KW-0540">Nuclease</keyword>
<proteinExistence type="inferred from homology"/>
<comment type="catalytic activity">
    <reaction evidence="14">
        <text>ATP + H2O = ADP + phosphate + H(+)</text>
        <dbReference type="Rhea" id="RHEA:13065"/>
        <dbReference type="ChEBI" id="CHEBI:15377"/>
        <dbReference type="ChEBI" id="CHEBI:15378"/>
        <dbReference type="ChEBI" id="CHEBI:30616"/>
        <dbReference type="ChEBI" id="CHEBI:43474"/>
        <dbReference type="ChEBI" id="CHEBI:456216"/>
        <dbReference type="EC" id="5.6.2.4"/>
    </reaction>
</comment>
<protein>
    <recommendedName>
        <fullName evidence="13">DNA 3'-5' helicase</fullName>
        <ecNumber evidence="13">5.6.2.4</ecNumber>
    </recommendedName>
</protein>
<evidence type="ECO:0000256" key="7">
    <source>
        <dbReference type="ARBA" id="ARBA00022839"/>
    </source>
</evidence>
<gene>
    <name evidence="18" type="ORF">J2S59_003932</name>
</gene>
<dbReference type="EC" id="5.6.2.4" evidence="13"/>
<evidence type="ECO:0000313" key="19">
    <source>
        <dbReference type="Proteomes" id="UP001240447"/>
    </source>
</evidence>
<dbReference type="PANTHER" id="PTHR11070:SF59">
    <property type="entry name" value="DNA 3'-5' HELICASE"/>
    <property type="match status" value="1"/>
</dbReference>
<evidence type="ECO:0000256" key="2">
    <source>
        <dbReference type="ARBA" id="ARBA00022722"/>
    </source>
</evidence>
<feature type="domain" description="UvrD-like helicase C-terminal" evidence="17">
    <location>
        <begin position="316"/>
        <end position="640"/>
    </location>
</feature>
<dbReference type="InterPro" id="IPR038726">
    <property type="entry name" value="PDDEXK_AddAB-type"/>
</dbReference>
<feature type="binding site" evidence="15">
    <location>
        <begin position="38"/>
        <end position="45"/>
    </location>
    <ligand>
        <name>ATP</name>
        <dbReference type="ChEBI" id="CHEBI:30616"/>
    </ligand>
</feature>
<evidence type="ECO:0000259" key="16">
    <source>
        <dbReference type="PROSITE" id="PS51198"/>
    </source>
</evidence>
<dbReference type="InterPro" id="IPR011604">
    <property type="entry name" value="PDDEXK-like_dom_sf"/>
</dbReference>
<comment type="similarity">
    <text evidence="1">Belongs to the helicase family. UvrD subfamily.</text>
</comment>